<sequence length="456" mass="54472">MNRSLRHIHCQIDPKQIESREEEFKKMLEDRQQKKDKYPSYVPYSKENKKYRYKSNQKKCQLCSKNFSSKYTAITHLKIVHGKNPFICKKCLASFNTMKDLKDHIEFEHIHKSQVMEQEDQLINELKKEVSIEKHSNLDTQDSDCQGKDYSKKSQNLKKIKKDIDLIEIIVTFGQQKSHNFNKLQINLEQRRNDILCKQNKLKRAEYQDLDEKYFNIQNLIPYYKNCKEIISTKKYDLKQMEEKFDQQTKNKNKNSSVINQKYENQQNDQKKNQLDTILESQNQFSNYLSNESNQNEKTQMENKQQQTQSQQRILNNSISTICNLKSYDSLEPSQSCEKQQQKNQEVQDQIQQKTINNIHQILSYQDQNLISQIQQLQQKNLQDLNNDIYTYNQMKIKQLLKNKIYQNNCPQQNQLASGINLNNISSIFPINNKFWECQIGQNILQQQFNVKCEKK</sequence>
<proteinExistence type="predicted"/>
<dbReference type="InParanoid" id="A0A0V0QQ30"/>
<protein>
    <recommendedName>
        <fullName evidence="3">C2H2-type domain-containing protein</fullName>
    </recommendedName>
</protein>
<dbReference type="EMBL" id="LDAU01000120">
    <property type="protein sequence ID" value="KRX04154.1"/>
    <property type="molecule type" value="Genomic_DNA"/>
</dbReference>
<keyword evidence="1" id="KW-0863">Zinc-finger</keyword>
<feature type="region of interest" description="Disordered" evidence="2">
    <location>
        <begin position="291"/>
        <end position="311"/>
    </location>
</feature>
<dbReference type="InterPro" id="IPR013087">
    <property type="entry name" value="Znf_C2H2_type"/>
</dbReference>
<keyword evidence="1" id="KW-0862">Zinc</keyword>
<dbReference type="PROSITE" id="PS50157">
    <property type="entry name" value="ZINC_FINGER_C2H2_2"/>
    <property type="match status" value="2"/>
</dbReference>
<dbReference type="AlphaFoldDB" id="A0A0V0QQ30"/>
<dbReference type="InterPro" id="IPR036236">
    <property type="entry name" value="Znf_C2H2_sf"/>
</dbReference>
<dbReference type="OrthoDB" id="9439903at2759"/>
<evidence type="ECO:0000259" key="3">
    <source>
        <dbReference type="PROSITE" id="PS50157"/>
    </source>
</evidence>
<feature type="domain" description="C2H2-type" evidence="3">
    <location>
        <begin position="58"/>
        <end position="85"/>
    </location>
</feature>
<organism evidence="4 5">
    <name type="scientific">Pseudocohnilembus persalinus</name>
    <name type="common">Ciliate</name>
    <dbReference type="NCBI Taxonomy" id="266149"/>
    <lineage>
        <taxon>Eukaryota</taxon>
        <taxon>Sar</taxon>
        <taxon>Alveolata</taxon>
        <taxon>Ciliophora</taxon>
        <taxon>Intramacronucleata</taxon>
        <taxon>Oligohymenophorea</taxon>
        <taxon>Scuticociliatia</taxon>
        <taxon>Philasterida</taxon>
        <taxon>Pseudocohnilembidae</taxon>
        <taxon>Pseudocohnilembus</taxon>
    </lineage>
</organism>
<accession>A0A0V0QQ30</accession>
<dbReference type="GO" id="GO:0008270">
    <property type="term" value="F:zinc ion binding"/>
    <property type="evidence" value="ECO:0007669"/>
    <property type="project" value="UniProtKB-KW"/>
</dbReference>
<dbReference type="SMART" id="SM00355">
    <property type="entry name" value="ZnF_C2H2"/>
    <property type="match status" value="2"/>
</dbReference>
<keyword evidence="5" id="KW-1185">Reference proteome</keyword>
<evidence type="ECO:0000313" key="5">
    <source>
        <dbReference type="Proteomes" id="UP000054937"/>
    </source>
</evidence>
<keyword evidence="1" id="KW-0479">Metal-binding</keyword>
<name>A0A0V0QQ30_PSEPJ</name>
<dbReference type="Gene3D" id="3.30.160.60">
    <property type="entry name" value="Classic Zinc Finger"/>
    <property type="match status" value="1"/>
</dbReference>
<dbReference type="Proteomes" id="UP000054937">
    <property type="component" value="Unassembled WGS sequence"/>
</dbReference>
<evidence type="ECO:0000256" key="1">
    <source>
        <dbReference type="PROSITE-ProRule" id="PRU00042"/>
    </source>
</evidence>
<comment type="caution">
    <text evidence="4">The sequence shown here is derived from an EMBL/GenBank/DDBJ whole genome shotgun (WGS) entry which is preliminary data.</text>
</comment>
<dbReference type="PROSITE" id="PS00028">
    <property type="entry name" value="ZINC_FINGER_C2H2_1"/>
    <property type="match status" value="2"/>
</dbReference>
<gene>
    <name evidence="4" type="ORF">PPERSA_11278</name>
</gene>
<feature type="domain" description="C2H2-type" evidence="3">
    <location>
        <begin position="86"/>
        <end position="116"/>
    </location>
</feature>
<evidence type="ECO:0000313" key="4">
    <source>
        <dbReference type="EMBL" id="KRX04154.1"/>
    </source>
</evidence>
<dbReference type="SUPFAM" id="SSF57667">
    <property type="entry name" value="beta-beta-alpha zinc fingers"/>
    <property type="match status" value="1"/>
</dbReference>
<reference evidence="4 5" key="1">
    <citation type="journal article" date="2015" name="Sci. Rep.">
        <title>Genome of the facultative scuticociliatosis pathogen Pseudocohnilembus persalinus provides insight into its virulence through horizontal gene transfer.</title>
        <authorList>
            <person name="Xiong J."/>
            <person name="Wang G."/>
            <person name="Cheng J."/>
            <person name="Tian M."/>
            <person name="Pan X."/>
            <person name="Warren A."/>
            <person name="Jiang C."/>
            <person name="Yuan D."/>
            <person name="Miao W."/>
        </authorList>
    </citation>
    <scope>NUCLEOTIDE SEQUENCE [LARGE SCALE GENOMIC DNA]</scope>
    <source>
        <strain evidence="4">36N120E</strain>
    </source>
</reference>
<evidence type="ECO:0000256" key="2">
    <source>
        <dbReference type="SAM" id="MobiDB-lite"/>
    </source>
</evidence>